<feature type="signal peptide" evidence="1">
    <location>
        <begin position="1"/>
        <end position="27"/>
    </location>
</feature>
<accession>A0AAV6P1N5</accession>
<sequence length="91" mass="9935">MAVSRRLALFSLGTILLCFLITRAAVADSDHGHNVHVVRYSSAATDESEKAHQCRQENDDVDDDFDDTYKIVNNIAITLSASGRILKEGAA</sequence>
<name>A0AAV6P1N5_9ROSI</name>
<dbReference type="EMBL" id="JAGKQH010000002">
    <property type="protein sequence ID" value="KAG6604744.1"/>
    <property type="molecule type" value="Genomic_DNA"/>
</dbReference>
<feature type="chain" id="PRO_5043820715" evidence="1">
    <location>
        <begin position="28"/>
        <end position="91"/>
    </location>
</feature>
<gene>
    <name evidence="2" type="ORF">SDJN03_02061</name>
</gene>
<evidence type="ECO:0000313" key="2">
    <source>
        <dbReference type="EMBL" id="KAG6604744.1"/>
    </source>
</evidence>
<dbReference type="Proteomes" id="UP000685013">
    <property type="component" value="Chromosome 2"/>
</dbReference>
<organism evidence="2 3">
    <name type="scientific">Cucurbita argyrosperma subsp. sororia</name>
    <dbReference type="NCBI Taxonomy" id="37648"/>
    <lineage>
        <taxon>Eukaryota</taxon>
        <taxon>Viridiplantae</taxon>
        <taxon>Streptophyta</taxon>
        <taxon>Embryophyta</taxon>
        <taxon>Tracheophyta</taxon>
        <taxon>Spermatophyta</taxon>
        <taxon>Magnoliopsida</taxon>
        <taxon>eudicotyledons</taxon>
        <taxon>Gunneridae</taxon>
        <taxon>Pentapetalae</taxon>
        <taxon>rosids</taxon>
        <taxon>fabids</taxon>
        <taxon>Cucurbitales</taxon>
        <taxon>Cucurbitaceae</taxon>
        <taxon>Cucurbiteae</taxon>
        <taxon>Cucurbita</taxon>
    </lineage>
</organism>
<protein>
    <submittedName>
        <fullName evidence="2">Uncharacterized protein</fullName>
    </submittedName>
</protein>
<proteinExistence type="predicted"/>
<keyword evidence="3" id="KW-1185">Reference proteome</keyword>
<evidence type="ECO:0000256" key="1">
    <source>
        <dbReference type="SAM" id="SignalP"/>
    </source>
</evidence>
<comment type="caution">
    <text evidence="2">The sequence shown here is derived from an EMBL/GenBank/DDBJ whole genome shotgun (WGS) entry which is preliminary data.</text>
</comment>
<dbReference type="AlphaFoldDB" id="A0AAV6P1N5"/>
<reference evidence="2 3" key="1">
    <citation type="journal article" date="2021" name="Hortic Res">
        <title>The domestication of Cucurbita argyrosperma as revealed by the genome of its wild relative.</title>
        <authorList>
            <person name="Barrera-Redondo J."/>
            <person name="Sanchez-de la Vega G."/>
            <person name="Aguirre-Liguori J.A."/>
            <person name="Castellanos-Morales G."/>
            <person name="Gutierrez-Guerrero Y.T."/>
            <person name="Aguirre-Dugua X."/>
            <person name="Aguirre-Planter E."/>
            <person name="Tenaillon M.I."/>
            <person name="Lira-Saade R."/>
            <person name="Eguiarte L.E."/>
        </authorList>
    </citation>
    <scope>NUCLEOTIDE SEQUENCE [LARGE SCALE GENOMIC DNA]</scope>
    <source>
        <strain evidence="2">JBR-2021</strain>
    </source>
</reference>
<feature type="non-terminal residue" evidence="2">
    <location>
        <position position="1"/>
    </location>
</feature>
<evidence type="ECO:0000313" key="3">
    <source>
        <dbReference type="Proteomes" id="UP000685013"/>
    </source>
</evidence>
<keyword evidence="1" id="KW-0732">Signal</keyword>